<dbReference type="GeneID" id="106818447"/>
<dbReference type="InterPro" id="IPR015943">
    <property type="entry name" value="WD40/YVTN_repeat-like_dom_sf"/>
</dbReference>
<organism evidence="1 2">
    <name type="scientific">Priapulus caudatus</name>
    <name type="common">Priapulid worm</name>
    <dbReference type="NCBI Taxonomy" id="37621"/>
    <lineage>
        <taxon>Eukaryota</taxon>
        <taxon>Metazoa</taxon>
        <taxon>Ecdysozoa</taxon>
        <taxon>Scalidophora</taxon>
        <taxon>Priapulida</taxon>
        <taxon>Priapulimorpha</taxon>
        <taxon>Priapulimorphida</taxon>
        <taxon>Priapulidae</taxon>
        <taxon>Priapulus</taxon>
    </lineage>
</organism>
<keyword evidence="1" id="KW-1185">Reference proteome</keyword>
<accession>A0ABM1F2H2</accession>
<evidence type="ECO:0000313" key="2">
    <source>
        <dbReference type="RefSeq" id="XP_014678643.1"/>
    </source>
</evidence>
<reference evidence="2" key="1">
    <citation type="submission" date="2025-08" db="UniProtKB">
        <authorList>
            <consortium name="RefSeq"/>
        </authorList>
    </citation>
    <scope>IDENTIFICATION</scope>
</reference>
<dbReference type="RefSeq" id="XP_014678643.1">
    <property type="nucleotide sequence ID" value="XM_014823157.1"/>
</dbReference>
<dbReference type="Proteomes" id="UP000695022">
    <property type="component" value="Unplaced"/>
</dbReference>
<dbReference type="Gene3D" id="2.130.10.10">
    <property type="entry name" value="YVTN repeat-like/Quinoprotein amine dehydrogenase"/>
    <property type="match status" value="1"/>
</dbReference>
<name>A0ABM1F2H2_PRICU</name>
<evidence type="ECO:0000313" key="1">
    <source>
        <dbReference type="Proteomes" id="UP000695022"/>
    </source>
</evidence>
<proteinExistence type="predicted"/>
<dbReference type="InterPro" id="IPR036322">
    <property type="entry name" value="WD40_repeat_dom_sf"/>
</dbReference>
<gene>
    <name evidence="2" type="primary">LOC106818447</name>
</gene>
<sequence>MSLARNINAVRFTGDGTRILATTTARRLAVIDIEHGEQLMSYDNCAFNGRDRTGLAVDPICPNMAVCCCVNGKGLTLFDLRMPLPLDFIYDLHQNIIRDVTFLNNSWPWVKGQNALMSVSTDGLCKVTTLDGRNLHSIDVKHSCSTVTPTPELYGSAADEGFSSVVMLGGDVVSAYVPDVGVKKPLRTHGETFIWKLRYTSNGSTLYTACDKGVVRRYRRYPDHHEYLGDVYTHRNDIEGYGHLPL</sequence>
<protein>
    <submittedName>
        <fullName evidence="2">Uncharacterized protein LOC106818447</fullName>
    </submittedName>
</protein>
<dbReference type="SUPFAM" id="SSF50978">
    <property type="entry name" value="WD40 repeat-like"/>
    <property type="match status" value="1"/>
</dbReference>